<comment type="caution">
    <text evidence="4">The sequence shown here is derived from an EMBL/GenBank/DDBJ whole genome shotgun (WGS) entry which is preliminary data.</text>
</comment>
<protein>
    <submittedName>
        <fullName evidence="4">Threonine-phosphate decarboxylase</fullName>
    </submittedName>
</protein>
<dbReference type="Gene3D" id="3.40.640.10">
    <property type="entry name" value="Type I PLP-dependent aspartate aminotransferase-like (Major domain)"/>
    <property type="match status" value="1"/>
</dbReference>
<evidence type="ECO:0000256" key="1">
    <source>
        <dbReference type="ARBA" id="ARBA00001933"/>
    </source>
</evidence>
<dbReference type="OrthoDB" id="9813612at2"/>
<reference evidence="4 5" key="1">
    <citation type="journal article" date="2014" name="Genome Announc.">
        <title>Draft Genome Sequence of Fervidicella metallireducens Strain AeBT, an Iron-Reducing Thermoanaerobe from the Great Artesian Basin.</title>
        <authorList>
            <person name="Patel B.K."/>
        </authorList>
    </citation>
    <scope>NUCLEOTIDE SEQUENCE [LARGE SCALE GENOMIC DNA]</scope>
    <source>
        <strain evidence="4 5">AeB</strain>
    </source>
</reference>
<evidence type="ECO:0000313" key="4">
    <source>
        <dbReference type="EMBL" id="EYE89221.1"/>
    </source>
</evidence>
<dbReference type="GO" id="GO:0003824">
    <property type="term" value="F:catalytic activity"/>
    <property type="evidence" value="ECO:0007669"/>
    <property type="project" value="UniProtKB-ARBA"/>
</dbReference>
<accession>A0A017RXA7</accession>
<dbReference type="Gene3D" id="3.90.1150.10">
    <property type="entry name" value="Aspartate Aminotransferase, domain 1"/>
    <property type="match status" value="1"/>
</dbReference>
<dbReference type="InterPro" id="IPR015422">
    <property type="entry name" value="PyrdxlP-dep_Trfase_small"/>
</dbReference>
<gene>
    <name evidence="4" type="ORF">Q428_03800</name>
</gene>
<dbReference type="GO" id="GO:0030170">
    <property type="term" value="F:pyridoxal phosphate binding"/>
    <property type="evidence" value="ECO:0007669"/>
    <property type="project" value="InterPro"/>
</dbReference>
<name>A0A017RXA7_9CLOT</name>
<dbReference type="PANTHER" id="PTHR42885">
    <property type="entry name" value="HISTIDINOL-PHOSPHATE AMINOTRANSFERASE-RELATED"/>
    <property type="match status" value="1"/>
</dbReference>
<keyword evidence="5" id="KW-1185">Reference proteome</keyword>
<dbReference type="PANTHER" id="PTHR42885:SF1">
    <property type="entry name" value="THREONINE-PHOSPHATE DECARBOXYLASE"/>
    <property type="match status" value="1"/>
</dbReference>
<dbReference type="Pfam" id="PF00155">
    <property type="entry name" value="Aminotran_1_2"/>
    <property type="match status" value="1"/>
</dbReference>
<dbReference type="InterPro" id="IPR004839">
    <property type="entry name" value="Aminotransferase_I/II_large"/>
</dbReference>
<evidence type="ECO:0000256" key="2">
    <source>
        <dbReference type="ARBA" id="ARBA00022898"/>
    </source>
</evidence>
<dbReference type="EMBL" id="AZQP01000007">
    <property type="protein sequence ID" value="EYE89221.1"/>
    <property type="molecule type" value="Genomic_DNA"/>
</dbReference>
<keyword evidence="2" id="KW-0663">Pyridoxal phosphate</keyword>
<proteinExistence type="predicted"/>
<evidence type="ECO:0000259" key="3">
    <source>
        <dbReference type="Pfam" id="PF00155"/>
    </source>
</evidence>
<sequence>MKHGGDILTYRHLYDGRIRDFSSNINPIGMPFGLKEKILNGIKELTKYPDIQYRNLKSEIAKYLGCNAGNIIVGNGAVEIINNISFMFNRVVVVTPCFSEYIERPEIFGKEIVKLPLDEEFEINIKLIKETISEGDLLILGNPNNPTGKRMKENELIEIHETIKEKNAFLLLDEAFFEFCPEDYDSIKLFSDSEDICIIRAATKFFALPGVRLGYAFTSKTMVEKYNRIALPWSVNTFAEIAAEHIFNDQHYITSSRDYIAVQREYLLSELRGIENIKVYDTHCNFILIKLLDDNEDNIFEYLAKKGILVRKASSFEGLDNSYIRVAIKDFSDNKYLVNALREYQQWRKQRITQEA</sequence>
<dbReference type="STRING" id="1403537.Q428_03800"/>
<comment type="cofactor">
    <cofactor evidence="1">
        <name>pyridoxal 5'-phosphate</name>
        <dbReference type="ChEBI" id="CHEBI:597326"/>
    </cofactor>
</comment>
<evidence type="ECO:0000313" key="5">
    <source>
        <dbReference type="Proteomes" id="UP000019681"/>
    </source>
</evidence>
<dbReference type="InterPro" id="IPR015424">
    <property type="entry name" value="PyrdxlP-dep_Trfase"/>
</dbReference>
<dbReference type="RefSeq" id="WP_035378283.1">
    <property type="nucleotide sequence ID" value="NZ_AZQP01000007.1"/>
</dbReference>
<organism evidence="4 5">
    <name type="scientific">Fervidicella metallireducens AeB</name>
    <dbReference type="NCBI Taxonomy" id="1403537"/>
    <lineage>
        <taxon>Bacteria</taxon>
        <taxon>Bacillati</taxon>
        <taxon>Bacillota</taxon>
        <taxon>Clostridia</taxon>
        <taxon>Eubacteriales</taxon>
        <taxon>Clostridiaceae</taxon>
        <taxon>Fervidicella</taxon>
    </lineage>
</organism>
<dbReference type="InterPro" id="IPR015421">
    <property type="entry name" value="PyrdxlP-dep_Trfase_major"/>
</dbReference>
<dbReference type="AlphaFoldDB" id="A0A017RXA7"/>
<dbReference type="CDD" id="cd00609">
    <property type="entry name" value="AAT_like"/>
    <property type="match status" value="1"/>
</dbReference>
<dbReference type="Proteomes" id="UP000019681">
    <property type="component" value="Unassembled WGS sequence"/>
</dbReference>
<feature type="domain" description="Aminotransferase class I/classII large" evidence="3">
    <location>
        <begin position="39"/>
        <end position="341"/>
    </location>
</feature>
<dbReference type="SUPFAM" id="SSF53383">
    <property type="entry name" value="PLP-dependent transferases"/>
    <property type="match status" value="1"/>
</dbReference>